<feature type="region of interest" description="Disordered" evidence="1">
    <location>
        <begin position="51"/>
        <end position="84"/>
    </location>
</feature>
<dbReference type="EMBL" id="JBAMIC010000012">
    <property type="protein sequence ID" value="KAK7098805.1"/>
    <property type="molecule type" value="Genomic_DNA"/>
</dbReference>
<feature type="compositionally biased region" description="Basic and acidic residues" evidence="1">
    <location>
        <begin position="67"/>
        <end position="84"/>
    </location>
</feature>
<organism evidence="2 3">
    <name type="scientific">Littorina saxatilis</name>
    <dbReference type="NCBI Taxonomy" id="31220"/>
    <lineage>
        <taxon>Eukaryota</taxon>
        <taxon>Metazoa</taxon>
        <taxon>Spiralia</taxon>
        <taxon>Lophotrochozoa</taxon>
        <taxon>Mollusca</taxon>
        <taxon>Gastropoda</taxon>
        <taxon>Caenogastropoda</taxon>
        <taxon>Littorinimorpha</taxon>
        <taxon>Littorinoidea</taxon>
        <taxon>Littorinidae</taxon>
        <taxon>Littorina</taxon>
    </lineage>
</organism>
<sequence>MSALRGPSAVITFIPGTSYASMNEWLQIPGKTVPTARPVIRDLSEWRELPRHQQAAMQNAQEEMDEAERYPDISRPDGPEDGYKRTYDNLTNQIAYRWPNPGTPRAREGCIGGTWRHVKEVLVHGGSRFVFVDGLVSVYDNQKFTERLQAQLPYRPHIKLLYAPLLKRGDETPRGAMSSRYSVLPEVGIPAASMSRDPNVQRKMELQKQQCPTNRRGFYKFP</sequence>
<evidence type="ECO:0000313" key="2">
    <source>
        <dbReference type="EMBL" id="KAK7098805.1"/>
    </source>
</evidence>
<gene>
    <name evidence="2" type="ORF">V1264_003035</name>
</gene>
<keyword evidence="3" id="KW-1185">Reference proteome</keyword>
<dbReference type="Proteomes" id="UP001374579">
    <property type="component" value="Unassembled WGS sequence"/>
</dbReference>
<name>A0AAN9B3W2_9CAEN</name>
<evidence type="ECO:0000256" key="1">
    <source>
        <dbReference type="SAM" id="MobiDB-lite"/>
    </source>
</evidence>
<comment type="caution">
    <text evidence="2">The sequence shown here is derived from an EMBL/GenBank/DDBJ whole genome shotgun (WGS) entry which is preliminary data.</text>
</comment>
<evidence type="ECO:0000313" key="3">
    <source>
        <dbReference type="Proteomes" id="UP001374579"/>
    </source>
</evidence>
<proteinExistence type="predicted"/>
<protein>
    <submittedName>
        <fullName evidence="2">Uncharacterized protein</fullName>
    </submittedName>
</protein>
<accession>A0AAN9B3W2</accession>
<dbReference type="AlphaFoldDB" id="A0AAN9B3W2"/>
<reference evidence="2 3" key="1">
    <citation type="submission" date="2024-02" db="EMBL/GenBank/DDBJ databases">
        <title>Chromosome-scale genome assembly of the rough periwinkle Littorina saxatilis.</title>
        <authorList>
            <person name="De Jode A."/>
            <person name="Faria R."/>
            <person name="Formenti G."/>
            <person name="Sims Y."/>
            <person name="Smith T.P."/>
            <person name="Tracey A."/>
            <person name="Wood J.M.D."/>
            <person name="Zagrodzka Z.B."/>
            <person name="Johannesson K."/>
            <person name="Butlin R.K."/>
            <person name="Leder E.H."/>
        </authorList>
    </citation>
    <scope>NUCLEOTIDE SEQUENCE [LARGE SCALE GENOMIC DNA]</scope>
    <source>
        <strain evidence="2">Snail1</strain>
        <tissue evidence="2">Muscle</tissue>
    </source>
</reference>